<organism evidence="2 3">
    <name type="scientific">Dunaliella salina</name>
    <name type="common">Green alga</name>
    <name type="synonym">Protococcus salinus</name>
    <dbReference type="NCBI Taxonomy" id="3046"/>
    <lineage>
        <taxon>Eukaryota</taxon>
        <taxon>Viridiplantae</taxon>
        <taxon>Chlorophyta</taxon>
        <taxon>core chlorophytes</taxon>
        <taxon>Chlorophyceae</taxon>
        <taxon>CS clade</taxon>
        <taxon>Chlamydomonadales</taxon>
        <taxon>Dunaliellaceae</taxon>
        <taxon>Dunaliella</taxon>
    </lineage>
</organism>
<evidence type="ECO:0008006" key="4">
    <source>
        <dbReference type="Google" id="ProtNLM"/>
    </source>
</evidence>
<dbReference type="Proteomes" id="UP000815325">
    <property type="component" value="Unassembled WGS sequence"/>
</dbReference>
<evidence type="ECO:0000256" key="1">
    <source>
        <dbReference type="SAM" id="MobiDB-lite"/>
    </source>
</evidence>
<gene>
    <name evidence="2" type="ORF">DUNSADRAFT_2266</name>
</gene>
<evidence type="ECO:0000313" key="2">
    <source>
        <dbReference type="EMBL" id="KAF5826722.1"/>
    </source>
</evidence>
<keyword evidence="3" id="KW-1185">Reference proteome</keyword>
<feature type="region of interest" description="Disordered" evidence="1">
    <location>
        <begin position="50"/>
        <end position="83"/>
    </location>
</feature>
<protein>
    <recommendedName>
        <fullName evidence="4">Encoded protein</fullName>
    </recommendedName>
</protein>
<comment type="caution">
    <text evidence="2">The sequence shown here is derived from an EMBL/GenBank/DDBJ whole genome shotgun (WGS) entry which is preliminary data.</text>
</comment>
<sequence length="98" mass="10636">MPSSPPRKPGQGSKARKRYLFFFAFTLNARVQTWTCQVQSEHARTRPLNAYTSGSLQAGRLPPTQAHQKGRLGGTRCSGGSESANSALVSFRVLARSA</sequence>
<evidence type="ECO:0000313" key="3">
    <source>
        <dbReference type="Proteomes" id="UP000815325"/>
    </source>
</evidence>
<name>A0ABQ7FWS5_DUNSA</name>
<dbReference type="EMBL" id="MU070749">
    <property type="protein sequence ID" value="KAF5826722.1"/>
    <property type="molecule type" value="Genomic_DNA"/>
</dbReference>
<accession>A0ABQ7FWS5</accession>
<reference evidence="2" key="1">
    <citation type="submission" date="2017-08" db="EMBL/GenBank/DDBJ databases">
        <authorList>
            <person name="Polle J.E."/>
            <person name="Barry K."/>
            <person name="Cushman J."/>
            <person name="Schmutz J."/>
            <person name="Tran D."/>
            <person name="Hathwaick L.T."/>
            <person name="Yim W.C."/>
            <person name="Jenkins J."/>
            <person name="Mckie-Krisberg Z.M."/>
            <person name="Prochnik S."/>
            <person name="Lindquist E."/>
            <person name="Dockter R.B."/>
            <person name="Adam C."/>
            <person name="Molina H."/>
            <person name="Bunkerborg J."/>
            <person name="Jin E."/>
            <person name="Buchheim M."/>
            <person name="Magnuson J."/>
        </authorList>
    </citation>
    <scope>NUCLEOTIDE SEQUENCE</scope>
    <source>
        <strain evidence="2">CCAP 19/18</strain>
    </source>
</reference>
<proteinExistence type="predicted"/>